<evidence type="ECO:0000259" key="12">
    <source>
        <dbReference type="Pfam" id="PF00122"/>
    </source>
</evidence>
<comment type="similarity">
    <text evidence="2">Belongs to the cation transport ATPase (P-type) (TC 3.A.3) family. Type IB subfamily.</text>
</comment>
<dbReference type="GO" id="GO:0005524">
    <property type="term" value="F:ATP binding"/>
    <property type="evidence" value="ECO:0007669"/>
    <property type="project" value="UniProtKB-KW"/>
</dbReference>
<evidence type="ECO:0000256" key="11">
    <source>
        <dbReference type="SAM" id="Phobius"/>
    </source>
</evidence>
<comment type="caution">
    <text evidence="13">The sequence shown here is derived from an EMBL/GenBank/DDBJ whole genome shotgun (WGS) entry which is preliminary data.</text>
</comment>
<dbReference type="InterPro" id="IPR001757">
    <property type="entry name" value="P_typ_ATPase"/>
</dbReference>
<dbReference type="InterPro" id="IPR059000">
    <property type="entry name" value="ATPase_P-type_domA"/>
</dbReference>
<organism evidence="13 14">
    <name type="scientific">Methanolobus tindarius DSM 2278</name>
    <dbReference type="NCBI Taxonomy" id="1090322"/>
    <lineage>
        <taxon>Archaea</taxon>
        <taxon>Methanobacteriati</taxon>
        <taxon>Methanobacteriota</taxon>
        <taxon>Stenosarchaea group</taxon>
        <taxon>Methanomicrobia</taxon>
        <taxon>Methanosarcinales</taxon>
        <taxon>Methanosarcinaceae</taxon>
        <taxon>Methanolobus</taxon>
    </lineage>
</organism>
<dbReference type="InterPro" id="IPR008250">
    <property type="entry name" value="ATPase_P-typ_transduc_dom_A_sf"/>
</dbReference>
<dbReference type="PANTHER" id="PTHR43520:SF8">
    <property type="entry name" value="P-TYPE CU(+) TRANSPORTER"/>
    <property type="match status" value="1"/>
</dbReference>
<dbReference type="Gene3D" id="2.70.150.10">
    <property type="entry name" value="Calcium-transporting ATPase, cytoplasmic transduction domain A"/>
    <property type="match status" value="1"/>
</dbReference>
<dbReference type="NCBIfam" id="TIGR01511">
    <property type="entry name" value="ATPase-IB1_Cu"/>
    <property type="match status" value="1"/>
</dbReference>
<evidence type="ECO:0000313" key="14">
    <source>
        <dbReference type="Proteomes" id="UP000019483"/>
    </source>
</evidence>
<feature type="region of interest" description="Disordered" evidence="10">
    <location>
        <begin position="1"/>
        <end position="69"/>
    </location>
</feature>
<dbReference type="PANTHER" id="PTHR43520">
    <property type="entry name" value="ATP7, ISOFORM B"/>
    <property type="match status" value="1"/>
</dbReference>
<gene>
    <name evidence="13" type="ORF">MettiDRAFT_1495</name>
</gene>
<dbReference type="NCBIfam" id="TIGR01494">
    <property type="entry name" value="ATPase_P-type"/>
    <property type="match status" value="1"/>
</dbReference>
<evidence type="ECO:0000313" key="13">
    <source>
        <dbReference type="EMBL" id="ETA68048.1"/>
    </source>
</evidence>
<comment type="subcellular location">
    <subcellularLocation>
        <location evidence="1">Endomembrane system</location>
        <topology evidence="1">Multi-pass membrane protein</topology>
    </subcellularLocation>
</comment>
<feature type="domain" description="P-type ATPase A" evidence="12">
    <location>
        <begin position="213"/>
        <end position="313"/>
    </location>
</feature>
<accession>W9DR21</accession>
<keyword evidence="6" id="KW-0067">ATP-binding</keyword>
<evidence type="ECO:0000256" key="6">
    <source>
        <dbReference type="ARBA" id="ARBA00022840"/>
    </source>
</evidence>
<dbReference type="GO" id="GO:0055070">
    <property type="term" value="P:copper ion homeostasis"/>
    <property type="evidence" value="ECO:0007669"/>
    <property type="project" value="TreeGrafter"/>
</dbReference>
<evidence type="ECO:0000256" key="4">
    <source>
        <dbReference type="ARBA" id="ARBA00022723"/>
    </source>
</evidence>
<dbReference type="GO" id="GO:0005507">
    <property type="term" value="F:copper ion binding"/>
    <property type="evidence" value="ECO:0007669"/>
    <property type="project" value="TreeGrafter"/>
</dbReference>
<dbReference type="CDD" id="cd07552">
    <property type="entry name" value="P-type_ATPase_Cu-like"/>
    <property type="match status" value="1"/>
</dbReference>
<protein>
    <submittedName>
        <fullName evidence="13">Copper/silver-translocating P-type ATPase,heavy metal-translocating P-type ATPase, Cd/Co/Hg/Pb/Zn-transporting</fullName>
    </submittedName>
</protein>
<dbReference type="SUPFAM" id="SSF56784">
    <property type="entry name" value="HAD-like"/>
    <property type="match status" value="1"/>
</dbReference>
<dbReference type="InterPro" id="IPR023298">
    <property type="entry name" value="ATPase_P-typ_TM_dom_sf"/>
</dbReference>
<dbReference type="Pfam" id="PF00122">
    <property type="entry name" value="E1-E2_ATPase"/>
    <property type="match status" value="1"/>
</dbReference>
<dbReference type="InterPro" id="IPR036412">
    <property type="entry name" value="HAD-like_sf"/>
</dbReference>
<dbReference type="PRINTS" id="PR00943">
    <property type="entry name" value="CUATPASE"/>
</dbReference>
<evidence type="ECO:0000256" key="7">
    <source>
        <dbReference type="ARBA" id="ARBA00022967"/>
    </source>
</evidence>
<sequence length="725" mass="78593">MEHKDHDGSAIKEENGMHEHKTNHEGGHAENHEMNHEMTEKTYAEHESSGTYDKHMNHEGHQGHEDHSSHHAMMVQDFRKRFWLSLVLTVPILLLSPIIQDFLKSSVGIAIPSFSGDTYLLFVFSTAVFFYGGWPFLKGIKDELTAKNPGMMTLIAVAITVAYGYSSLVVFGLEGKLFFWELATLIDIMLLGHWMEMKSVMGASMALQELVKLMPSDAHLLRSDGGTEDVPIDELKMEDKVLVKPGEKIPVDGVVVDGQSSVNEAMLTGESNPVPKEKGDEVIAGAINGEGSLTIEVRKTGKDSFLSQMLDLVSQAQQSKSKTQNLADRAALWLTIIALTAGTLTFFAWLRLANTDLAFSLERAVTVMVITCPHALGLAIPLVVAVSSAIGARNGLLIRNRGPFERSRNIDAIVFDKTGTLTKGEFGVSDVVIFDENMQEKELLSYAASIESDSEHPIAQGILNSAEPDYKVENFSAISGKGAQGTVNGKDVKVVSPAYLKEEGISYPEEKLEKINIQGKTTVFVLIEGNVVGAIALEDVVRSESKEAVGKLKEMGIKCFMLTGDQKQVAERVADQIGLDEYFAGVLPDEKASRIKEVQERGLTVAMVGDGINDAPALAQADVGIAIGAGTDVAVETADIVLVKSNPLDVLAIMELSKATYSKMKQNLFWATGYNALAIPLAAGVLYQQGILLSPAAGAVLMSMSTIIVAVNARLLSIDREHKPE</sequence>
<name>W9DR21_METTI</name>
<keyword evidence="7" id="KW-1278">Translocase</keyword>
<evidence type="ECO:0000256" key="8">
    <source>
        <dbReference type="ARBA" id="ARBA00022989"/>
    </source>
</evidence>
<dbReference type="GO" id="GO:0043682">
    <property type="term" value="F:P-type divalent copper transporter activity"/>
    <property type="evidence" value="ECO:0007669"/>
    <property type="project" value="TreeGrafter"/>
</dbReference>
<dbReference type="STRING" id="1090322.MettiDRAFT_1495"/>
<dbReference type="PRINTS" id="PR00119">
    <property type="entry name" value="CATATPASE"/>
</dbReference>
<dbReference type="InterPro" id="IPR018303">
    <property type="entry name" value="ATPase_P-typ_P_site"/>
</dbReference>
<feature type="transmembrane region" description="Helical" evidence="11">
    <location>
        <begin position="668"/>
        <end position="687"/>
    </location>
</feature>
<dbReference type="SFLD" id="SFLDG00002">
    <property type="entry name" value="C1.7:_P-type_atpase_like"/>
    <property type="match status" value="1"/>
</dbReference>
<dbReference type="FunFam" id="2.70.150.10:FF:000002">
    <property type="entry name" value="Copper-transporting ATPase 1, putative"/>
    <property type="match status" value="1"/>
</dbReference>
<dbReference type="NCBIfam" id="TIGR01512">
    <property type="entry name" value="ATPase-IB2_Cd"/>
    <property type="match status" value="1"/>
</dbReference>
<keyword evidence="9 11" id="KW-0472">Membrane</keyword>
<proteinExistence type="inferred from homology"/>
<keyword evidence="4" id="KW-0479">Metal-binding</keyword>
<dbReference type="GO" id="GO:0012505">
    <property type="term" value="C:endomembrane system"/>
    <property type="evidence" value="ECO:0007669"/>
    <property type="project" value="UniProtKB-SubCell"/>
</dbReference>
<dbReference type="PROSITE" id="PS00154">
    <property type="entry name" value="ATPASE_E1_E2"/>
    <property type="match status" value="1"/>
</dbReference>
<reference evidence="13 14" key="1">
    <citation type="submission" date="2013-08" db="EMBL/GenBank/DDBJ databases">
        <authorList>
            <consortium name="DOE Joint Genome Institute"/>
            <person name="Eisen J."/>
            <person name="Huntemann M."/>
            <person name="Han J."/>
            <person name="Chen A."/>
            <person name="Kyrpides N."/>
            <person name="Mavromatis K."/>
            <person name="Markowitz V."/>
            <person name="Palaniappan K."/>
            <person name="Ivanova N."/>
            <person name="Schaumberg A."/>
            <person name="Pati A."/>
            <person name="Liolios K."/>
            <person name="Nordberg H.P."/>
            <person name="Cantor M.N."/>
            <person name="Hua S.X."/>
            <person name="Woyke T."/>
        </authorList>
    </citation>
    <scope>NUCLEOTIDE SEQUENCE [LARGE SCALE GENOMIC DNA]</scope>
    <source>
        <strain evidence="13 14">DSM 2278</strain>
    </source>
</reference>
<keyword evidence="3 11" id="KW-0812">Transmembrane</keyword>
<keyword evidence="5" id="KW-0547">Nucleotide-binding</keyword>
<dbReference type="InterPro" id="IPR044492">
    <property type="entry name" value="P_typ_ATPase_HD_dom"/>
</dbReference>
<dbReference type="RefSeq" id="WP_023845184.1">
    <property type="nucleotide sequence ID" value="NZ_AZAJ01000001.1"/>
</dbReference>
<dbReference type="SFLD" id="SFLDF00027">
    <property type="entry name" value="p-type_atpase"/>
    <property type="match status" value="1"/>
</dbReference>
<feature type="transmembrane region" description="Helical" evidence="11">
    <location>
        <begin position="177"/>
        <end position="195"/>
    </location>
</feature>
<dbReference type="Pfam" id="PF00702">
    <property type="entry name" value="Hydrolase"/>
    <property type="match status" value="1"/>
</dbReference>
<dbReference type="Proteomes" id="UP000019483">
    <property type="component" value="Unassembled WGS sequence"/>
</dbReference>
<evidence type="ECO:0000256" key="2">
    <source>
        <dbReference type="ARBA" id="ARBA00006024"/>
    </source>
</evidence>
<dbReference type="GO" id="GO:0016020">
    <property type="term" value="C:membrane"/>
    <property type="evidence" value="ECO:0007669"/>
    <property type="project" value="InterPro"/>
</dbReference>
<feature type="transmembrane region" description="Helical" evidence="11">
    <location>
        <begin position="693"/>
        <end position="713"/>
    </location>
</feature>
<feature type="transmembrane region" description="Helical" evidence="11">
    <location>
        <begin position="364"/>
        <end position="391"/>
    </location>
</feature>
<dbReference type="AlphaFoldDB" id="W9DR21"/>
<feature type="transmembrane region" description="Helical" evidence="11">
    <location>
        <begin position="119"/>
        <end position="137"/>
    </location>
</feature>
<dbReference type="GO" id="GO:0016887">
    <property type="term" value="F:ATP hydrolysis activity"/>
    <property type="evidence" value="ECO:0007669"/>
    <property type="project" value="InterPro"/>
</dbReference>
<dbReference type="SFLD" id="SFLDS00003">
    <property type="entry name" value="Haloacid_Dehalogenase"/>
    <property type="match status" value="1"/>
</dbReference>
<dbReference type="Gene3D" id="3.40.1110.10">
    <property type="entry name" value="Calcium-transporting ATPase, cytoplasmic domain N"/>
    <property type="match status" value="1"/>
</dbReference>
<feature type="transmembrane region" description="Helical" evidence="11">
    <location>
        <begin position="82"/>
        <end position="99"/>
    </location>
</feature>
<dbReference type="InterPro" id="IPR023214">
    <property type="entry name" value="HAD_sf"/>
</dbReference>
<evidence type="ECO:0000256" key="3">
    <source>
        <dbReference type="ARBA" id="ARBA00022692"/>
    </source>
</evidence>
<evidence type="ECO:0000256" key="5">
    <source>
        <dbReference type="ARBA" id="ARBA00022741"/>
    </source>
</evidence>
<keyword evidence="14" id="KW-1185">Reference proteome</keyword>
<dbReference type="InterPro" id="IPR023299">
    <property type="entry name" value="ATPase_P-typ_cyto_dom_N"/>
</dbReference>
<keyword evidence="8 11" id="KW-1133">Transmembrane helix</keyword>
<evidence type="ECO:0000256" key="9">
    <source>
        <dbReference type="ARBA" id="ARBA00023136"/>
    </source>
</evidence>
<dbReference type="NCBIfam" id="TIGR01525">
    <property type="entry name" value="ATPase-IB_hvy"/>
    <property type="match status" value="1"/>
</dbReference>
<evidence type="ECO:0000256" key="10">
    <source>
        <dbReference type="SAM" id="MobiDB-lite"/>
    </source>
</evidence>
<evidence type="ECO:0000256" key="1">
    <source>
        <dbReference type="ARBA" id="ARBA00004127"/>
    </source>
</evidence>
<dbReference type="Gene3D" id="3.40.50.1000">
    <property type="entry name" value="HAD superfamily/HAD-like"/>
    <property type="match status" value="1"/>
</dbReference>
<dbReference type="SUPFAM" id="SSF81653">
    <property type="entry name" value="Calcium ATPase, transduction domain A"/>
    <property type="match status" value="1"/>
</dbReference>
<dbReference type="InterPro" id="IPR027256">
    <property type="entry name" value="P-typ_ATPase_IB"/>
</dbReference>
<feature type="transmembrane region" description="Helical" evidence="11">
    <location>
        <begin position="149"/>
        <end position="171"/>
    </location>
</feature>
<dbReference type="EMBL" id="AZAJ01000001">
    <property type="protein sequence ID" value="ETA68048.1"/>
    <property type="molecule type" value="Genomic_DNA"/>
</dbReference>
<dbReference type="SUPFAM" id="SSF81665">
    <property type="entry name" value="Calcium ATPase, transmembrane domain M"/>
    <property type="match status" value="1"/>
</dbReference>
<feature type="transmembrane region" description="Helical" evidence="11">
    <location>
        <begin position="330"/>
        <end position="352"/>
    </location>
</feature>